<evidence type="ECO:0000313" key="2">
    <source>
        <dbReference type="Proteomes" id="UP000249873"/>
    </source>
</evidence>
<dbReference type="RefSeq" id="WP_111369828.1">
    <property type="nucleotide sequence ID" value="NZ_CP029480.1"/>
</dbReference>
<gene>
    <name evidence="1" type="ORF">DJ013_00370</name>
</gene>
<dbReference type="AlphaFoldDB" id="A0A2Z4G6F7"/>
<sequence length="164" mass="18508">MPHFPNNILSLALQAAYGLASFATGLPLLDAIIGGFATNAVSSSINIIDLKKVQNLIKRPKPSELNHDLEKTIHKALVWAVRNIEHLYEPHAKSKRANRRELTRVRKSLLDEIEKGNSLDIIKDDNIIRQIDGLHNADELVNSFFKKIDSLPNINEDHPFPVFF</sequence>
<evidence type="ECO:0000313" key="1">
    <source>
        <dbReference type="EMBL" id="AWV96726.1"/>
    </source>
</evidence>
<name>A0A2Z4G6F7_9BACT</name>
<dbReference type="EMBL" id="CP029480">
    <property type="protein sequence ID" value="AWV96726.1"/>
    <property type="molecule type" value="Genomic_DNA"/>
</dbReference>
<organism evidence="1 2">
    <name type="scientific">Arcticibacterium luteifluviistationis</name>
    <dbReference type="NCBI Taxonomy" id="1784714"/>
    <lineage>
        <taxon>Bacteria</taxon>
        <taxon>Pseudomonadati</taxon>
        <taxon>Bacteroidota</taxon>
        <taxon>Cytophagia</taxon>
        <taxon>Cytophagales</taxon>
        <taxon>Leadbetterellaceae</taxon>
        <taxon>Arcticibacterium</taxon>
    </lineage>
</organism>
<keyword evidence="2" id="KW-1185">Reference proteome</keyword>
<reference evidence="1 2" key="1">
    <citation type="submission" date="2018-05" db="EMBL/GenBank/DDBJ databases">
        <title>Complete genome sequence of Arcticibacterium luteifluviistationis SM1504T, a cytophagaceae bacterium isolated from Arctic surface seawater.</title>
        <authorList>
            <person name="Li Y."/>
            <person name="Qin Q.-L."/>
        </authorList>
    </citation>
    <scope>NUCLEOTIDE SEQUENCE [LARGE SCALE GENOMIC DNA]</scope>
    <source>
        <strain evidence="1 2">SM1504</strain>
    </source>
</reference>
<accession>A0A2Z4G6F7</accession>
<proteinExistence type="predicted"/>
<protein>
    <submittedName>
        <fullName evidence="1">Uncharacterized protein</fullName>
    </submittedName>
</protein>
<dbReference type="KEGG" id="als:DJ013_00370"/>
<dbReference type="Proteomes" id="UP000249873">
    <property type="component" value="Chromosome"/>
</dbReference>